<accession>A1WYC7</accession>
<evidence type="ECO:0000259" key="8">
    <source>
        <dbReference type="Pfam" id="PF01923"/>
    </source>
</evidence>
<protein>
    <recommendedName>
        <fullName evidence="6">Corrinoid adenosyltransferase</fullName>
        <ecNumber evidence="6">2.5.1.17</ecNumber>
    </recommendedName>
    <alternativeName>
        <fullName evidence="6">Cob(II)alamin adenosyltransferase</fullName>
    </alternativeName>
    <alternativeName>
        <fullName evidence="6">Cob(II)yrinic acid a,c-diamide adenosyltransferase</fullName>
    </alternativeName>
    <alternativeName>
        <fullName evidence="6">Cobinamide/cobalamin adenosyltransferase</fullName>
    </alternativeName>
</protein>
<dbReference type="RefSeq" id="WP_011814711.1">
    <property type="nucleotide sequence ID" value="NC_008789.1"/>
</dbReference>
<feature type="domain" description="Cobalamin adenosyltransferase-like" evidence="8">
    <location>
        <begin position="8"/>
        <end position="165"/>
    </location>
</feature>
<dbReference type="InterPro" id="IPR016030">
    <property type="entry name" value="CblAdoTrfase-like"/>
</dbReference>
<gene>
    <name evidence="9" type="ordered locus">Hhal_1925</name>
</gene>
<evidence type="ECO:0000256" key="4">
    <source>
        <dbReference type="ARBA" id="ARBA00022741"/>
    </source>
</evidence>
<dbReference type="AlphaFoldDB" id="A1WYC7"/>
<dbReference type="GO" id="GO:0005524">
    <property type="term" value="F:ATP binding"/>
    <property type="evidence" value="ECO:0007669"/>
    <property type="project" value="UniProtKB-UniRule"/>
</dbReference>
<evidence type="ECO:0000256" key="2">
    <source>
        <dbReference type="ARBA" id="ARBA00011233"/>
    </source>
</evidence>
<dbReference type="Proteomes" id="UP000000647">
    <property type="component" value="Chromosome"/>
</dbReference>
<keyword evidence="4 6" id="KW-0547">Nucleotide-binding</keyword>
<proteinExistence type="inferred from homology"/>
<evidence type="ECO:0000313" key="10">
    <source>
        <dbReference type="Proteomes" id="UP000000647"/>
    </source>
</evidence>
<evidence type="ECO:0000313" key="9">
    <source>
        <dbReference type="EMBL" id="ABM62689.1"/>
    </source>
</evidence>
<dbReference type="NCBIfam" id="TIGR00636">
    <property type="entry name" value="PduO_Nterm"/>
    <property type="match status" value="1"/>
</dbReference>
<dbReference type="GO" id="GO:0008817">
    <property type="term" value="F:corrinoid adenosyltransferase activity"/>
    <property type="evidence" value="ECO:0007669"/>
    <property type="project" value="UniProtKB-UniRule"/>
</dbReference>
<dbReference type="OrthoDB" id="9778896at2"/>
<dbReference type="Gene3D" id="1.20.1200.10">
    <property type="entry name" value="Cobalamin adenosyltransferase-like"/>
    <property type="match status" value="1"/>
</dbReference>
<comment type="pathway">
    <text evidence="6">Cofactor biosynthesis; adenosylcobalamin biosynthesis; adenosylcobalamin from cob(II)yrinate a,c-diamide: step 2/7.</text>
</comment>
<sequence>MGNRLSKIATRTGDEGRTGLGDGSRVDKDSHRVEAFGEVDELNSFMGRLLAHELPEDVAPVLAQVQNELFDLGAELAVPGHSALPLEAVERLDGALAYFNDSLPHLKEFILPGGGKATADCHIARAVCRRAERKLVALSHHEAVRDESMAYLNRLSDLLFVVARVLSRYENGGEVLWRPAGQRAADEGA</sequence>
<keyword evidence="5 6" id="KW-0067">ATP-binding</keyword>
<evidence type="ECO:0000256" key="5">
    <source>
        <dbReference type="ARBA" id="ARBA00022840"/>
    </source>
</evidence>
<dbReference type="InterPro" id="IPR029499">
    <property type="entry name" value="PduO-typ"/>
</dbReference>
<keyword evidence="3 6" id="KW-0808">Transferase</keyword>
<evidence type="ECO:0000256" key="6">
    <source>
        <dbReference type="RuleBase" id="RU366026"/>
    </source>
</evidence>
<dbReference type="PANTHER" id="PTHR12213">
    <property type="entry name" value="CORRINOID ADENOSYLTRANSFERASE"/>
    <property type="match status" value="1"/>
</dbReference>
<dbReference type="KEGG" id="hha:Hhal_1925"/>
<dbReference type="PANTHER" id="PTHR12213:SF0">
    <property type="entry name" value="CORRINOID ADENOSYLTRANSFERASE MMAB"/>
    <property type="match status" value="1"/>
</dbReference>
<evidence type="ECO:0000256" key="3">
    <source>
        <dbReference type="ARBA" id="ARBA00022679"/>
    </source>
</evidence>
<organism evidence="9 10">
    <name type="scientific">Halorhodospira halophila (strain DSM 244 / SL1)</name>
    <name type="common">Ectothiorhodospira halophila (strain DSM 244 / SL1)</name>
    <dbReference type="NCBI Taxonomy" id="349124"/>
    <lineage>
        <taxon>Bacteria</taxon>
        <taxon>Pseudomonadati</taxon>
        <taxon>Pseudomonadota</taxon>
        <taxon>Gammaproteobacteria</taxon>
        <taxon>Chromatiales</taxon>
        <taxon>Ectothiorhodospiraceae</taxon>
        <taxon>Halorhodospira</taxon>
    </lineage>
</organism>
<reference evidence="9 10" key="2">
    <citation type="journal article" date="2013" name="Stand. Genomic Sci.">
        <title>Complete genome sequence of Halorhodospira halophila SL1.</title>
        <authorList>
            <person name="Challacombe J.F."/>
            <person name="Majid S."/>
            <person name="Deole R."/>
            <person name="Brettin T.S."/>
            <person name="Bruce D."/>
            <person name="Delano S.F."/>
            <person name="Detter J.C."/>
            <person name="Gleasner C.D."/>
            <person name="Han C.S."/>
            <person name="Misra M."/>
            <person name="Reitenga K.G."/>
            <person name="Mikhailova N."/>
            <person name="Woyke T."/>
            <person name="Pitluck S."/>
            <person name="Nolan M."/>
            <person name="Land M.L."/>
            <person name="Saunders E."/>
            <person name="Tapia R."/>
            <person name="Lapidus A."/>
            <person name="Ivanova N."/>
            <person name="Hoff W.D."/>
        </authorList>
    </citation>
    <scope>NUCLEOTIDE SEQUENCE [LARGE SCALE GENOMIC DNA]</scope>
    <source>
        <strain evidence="10">DSM 244 / SL1</strain>
    </source>
</reference>
<dbReference type="Pfam" id="PF01923">
    <property type="entry name" value="Cob_adeno_trans"/>
    <property type="match status" value="1"/>
</dbReference>
<comment type="subunit">
    <text evidence="2">Homotrimer.</text>
</comment>
<dbReference type="UniPathway" id="UPA00148">
    <property type="reaction ID" value="UER00233"/>
</dbReference>
<comment type="similarity">
    <text evidence="1 6">Belongs to the Cob(I)alamin adenosyltransferase family.</text>
</comment>
<feature type="region of interest" description="Disordered" evidence="7">
    <location>
        <begin position="1"/>
        <end position="27"/>
    </location>
</feature>
<comment type="catalytic activity">
    <reaction evidence="6">
        <text>2 cob(II)yrinate a,c diamide + reduced [electron-transfer flavoprotein] + 2 ATP = 2 adenosylcob(III)yrinate a,c-diamide + 2 triphosphate + oxidized [electron-transfer flavoprotein] + 3 H(+)</text>
        <dbReference type="Rhea" id="RHEA:11528"/>
        <dbReference type="Rhea" id="RHEA-COMP:10685"/>
        <dbReference type="Rhea" id="RHEA-COMP:10686"/>
        <dbReference type="ChEBI" id="CHEBI:15378"/>
        <dbReference type="ChEBI" id="CHEBI:18036"/>
        <dbReference type="ChEBI" id="CHEBI:30616"/>
        <dbReference type="ChEBI" id="CHEBI:57692"/>
        <dbReference type="ChEBI" id="CHEBI:58307"/>
        <dbReference type="ChEBI" id="CHEBI:58503"/>
        <dbReference type="ChEBI" id="CHEBI:58537"/>
        <dbReference type="EC" id="2.5.1.17"/>
    </reaction>
</comment>
<dbReference type="EC" id="2.5.1.17" evidence="6"/>
<dbReference type="EMBL" id="CP000544">
    <property type="protein sequence ID" value="ABM62689.1"/>
    <property type="molecule type" value="Genomic_DNA"/>
</dbReference>
<reference evidence="10" key="1">
    <citation type="submission" date="2006-12" db="EMBL/GenBank/DDBJ databases">
        <title>Complete sequence of Halorhodospira halophila SL1.</title>
        <authorList>
            <consortium name="US DOE Joint Genome Institute"/>
            <person name="Copeland A."/>
            <person name="Lucas S."/>
            <person name="Lapidus A."/>
            <person name="Barry K."/>
            <person name="Detter J.C."/>
            <person name="Glavina del Rio T."/>
            <person name="Hammon N."/>
            <person name="Israni S."/>
            <person name="Dalin E."/>
            <person name="Tice H."/>
            <person name="Pitluck S."/>
            <person name="Saunders E."/>
            <person name="Brettin T."/>
            <person name="Bruce D."/>
            <person name="Han C."/>
            <person name="Tapia R."/>
            <person name="Schmutz J."/>
            <person name="Larimer F."/>
            <person name="Land M."/>
            <person name="Hauser L."/>
            <person name="Kyrpides N."/>
            <person name="Mikhailova N."/>
            <person name="Hoff W."/>
            <person name="Richardson P."/>
        </authorList>
    </citation>
    <scope>NUCLEOTIDE SEQUENCE [LARGE SCALE GENOMIC DNA]</scope>
    <source>
        <strain evidence="10">DSM 244 / SL1</strain>
    </source>
</reference>
<evidence type="ECO:0000256" key="7">
    <source>
        <dbReference type="SAM" id="MobiDB-lite"/>
    </source>
</evidence>
<dbReference type="SUPFAM" id="SSF89028">
    <property type="entry name" value="Cobalamin adenosyltransferase-like"/>
    <property type="match status" value="1"/>
</dbReference>
<dbReference type="eggNOG" id="COG2096">
    <property type="taxonomic scope" value="Bacteria"/>
</dbReference>
<dbReference type="FunFam" id="1.20.1200.10:FF:000001">
    <property type="entry name" value="Cob(I)yrinic acid a,c-diamide adenosyltransferase"/>
    <property type="match status" value="1"/>
</dbReference>
<comment type="catalytic activity">
    <reaction evidence="6">
        <text>2 cob(II)alamin + reduced [electron-transfer flavoprotein] + 2 ATP = 2 adenosylcob(III)alamin + 2 triphosphate + oxidized [electron-transfer flavoprotein] + 3 H(+)</text>
        <dbReference type="Rhea" id="RHEA:28671"/>
        <dbReference type="Rhea" id="RHEA-COMP:10685"/>
        <dbReference type="Rhea" id="RHEA-COMP:10686"/>
        <dbReference type="ChEBI" id="CHEBI:15378"/>
        <dbReference type="ChEBI" id="CHEBI:16304"/>
        <dbReference type="ChEBI" id="CHEBI:18036"/>
        <dbReference type="ChEBI" id="CHEBI:18408"/>
        <dbReference type="ChEBI" id="CHEBI:30616"/>
        <dbReference type="ChEBI" id="CHEBI:57692"/>
        <dbReference type="ChEBI" id="CHEBI:58307"/>
        <dbReference type="EC" id="2.5.1.17"/>
    </reaction>
</comment>
<dbReference type="GO" id="GO:0009236">
    <property type="term" value="P:cobalamin biosynthetic process"/>
    <property type="evidence" value="ECO:0007669"/>
    <property type="project" value="UniProtKB-UniRule"/>
</dbReference>
<name>A1WYC7_HALHL</name>
<dbReference type="STRING" id="349124.Hhal_1925"/>
<keyword evidence="10" id="KW-1185">Reference proteome</keyword>
<dbReference type="InterPro" id="IPR036451">
    <property type="entry name" value="CblAdoTrfase-like_sf"/>
</dbReference>
<evidence type="ECO:0000256" key="1">
    <source>
        <dbReference type="ARBA" id="ARBA00007487"/>
    </source>
</evidence>
<dbReference type="HOGENOM" id="CLU_083486_0_1_6"/>
<keyword evidence="6" id="KW-0169">Cobalamin biosynthesis</keyword>